<keyword evidence="3" id="KW-1185">Reference proteome</keyword>
<keyword evidence="1" id="KW-1133">Transmembrane helix</keyword>
<name>M1E0A7_SOLTU</name>
<dbReference type="InParanoid" id="M1E0A7"/>
<proteinExistence type="predicted"/>
<dbReference type="EnsemblPlants" id="PGSC0003DMT400097284">
    <property type="protein sequence ID" value="PGSC0003DMT400097284"/>
    <property type="gene ID" value="PGSC0003DMG400046855"/>
</dbReference>
<evidence type="ECO:0000313" key="3">
    <source>
        <dbReference type="Proteomes" id="UP000011115"/>
    </source>
</evidence>
<protein>
    <submittedName>
        <fullName evidence="2">Uncharacterized protein</fullName>
    </submittedName>
</protein>
<dbReference type="AlphaFoldDB" id="M1E0A7"/>
<reference evidence="2" key="2">
    <citation type="submission" date="2015-06" db="UniProtKB">
        <authorList>
            <consortium name="EnsemblPlants"/>
        </authorList>
    </citation>
    <scope>IDENTIFICATION</scope>
    <source>
        <strain evidence="2">DM1-3 516 R44</strain>
    </source>
</reference>
<evidence type="ECO:0000256" key="1">
    <source>
        <dbReference type="SAM" id="Phobius"/>
    </source>
</evidence>
<dbReference type="Proteomes" id="UP000011115">
    <property type="component" value="Unassembled WGS sequence"/>
</dbReference>
<keyword evidence="1" id="KW-0472">Membrane</keyword>
<evidence type="ECO:0000313" key="2">
    <source>
        <dbReference type="EnsemblPlants" id="PGSC0003DMT400097284"/>
    </source>
</evidence>
<feature type="transmembrane region" description="Helical" evidence="1">
    <location>
        <begin position="20"/>
        <end position="36"/>
    </location>
</feature>
<keyword evidence="1" id="KW-0812">Transmembrane</keyword>
<sequence>MEQKAISRLIDDSPTGFDDLQAFISSFFLAALSLLAKQTHRSNRRVTEPLWRARLGSPKRLVQKLLQVGDGKALSAIKGLSAESYSAEKGSGVQIKGDQEYFRRVA</sequence>
<dbReference type="HOGENOM" id="CLU_2227953_0_0_1"/>
<dbReference type="Gramene" id="PGSC0003DMT400097284">
    <property type="protein sequence ID" value="PGSC0003DMT400097284"/>
    <property type="gene ID" value="PGSC0003DMG400046855"/>
</dbReference>
<dbReference type="PaxDb" id="4113-PGSC0003DMT400097284"/>
<organism evidence="2 3">
    <name type="scientific">Solanum tuberosum</name>
    <name type="common">Potato</name>
    <dbReference type="NCBI Taxonomy" id="4113"/>
    <lineage>
        <taxon>Eukaryota</taxon>
        <taxon>Viridiplantae</taxon>
        <taxon>Streptophyta</taxon>
        <taxon>Embryophyta</taxon>
        <taxon>Tracheophyta</taxon>
        <taxon>Spermatophyta</taxon>
        <taxon>Magnoliopsida</taxon>
        <taxon>eudicotyledons</taxon>
        <taxon>Gunneridae</taxon>
        <taxon>Pentapetalae</taxon>
        <taxon>asterids</taxon>
        <taxon>lamiids</taxon>
        <taxon>Solanales</taxon>
        <taxon>Solanaceae</taxon>
        <taxon>Solanoideae</taxon>
        <taxon>Solaneae</taxon>
        <taxon>Solanum</taxon>
    </lineage>
</organism>
<accession>M1E0A7</accession>
<reference evidence="3" key="1">
    <citation type="journal article" date="2011" name="Nature">
        <title>Genome sequence and analysis of the tuber crop potato.</title>
        <authorList>
            <consortium name="The Potato Genome Sequencing Consortium"/>
        </authorList>
    </citation>
    <scope>NUCLEOTIDE SEQUENCE [LARGE SCALE GENOMIC DNA]</scope>
    <source>
        <strain evidence="3">cv. DM1-3 516 R44</strain>
    </source>
</reference>